<keyword evidence="1" id="KW-1015">Disulfide bond</keyword>
<dbReference type="InParanoid" id="A0A803XR57"/>
<evidence type="ECO:0000313" key="6">
    <source>
        <dbReference type="Proteomes" id="UP000001645"/>
    </source>
</evidence>
<accession>A0A803XR57</accession>
<organism evidence="5 6">
    <name type="scientific">Meleagris gallopavo</name>
    <name type="common">Wild turkey</name>
    <dbReference type="NCBI Taxonomy" id="9103"/>
    <lineage>
        <taxon>Eukaryota</taxon>
        <taxon>Metazoa</taxon>
        <taxon>Chordata</taxon>
        <taxon>Craniata</taxon>
        <taxon>Vertebrata</taxon>
        <taxon>Euteleostomi</taxon>
        <taxon>Archelosauria</taxon>
        <taxon>Archosauria</taxon>
        <taxon>Dinosauria</taxon>
        <taxon>Saurischia</taxon>
        <taxon>Theropoda</taxon>
        <taxon>Coelurosauria</taxon>
        <taxon>Aves</taxon>
        <taxon>Neognathae</taxon>
        <taxon>Galloanserae</taxon>
        <taxon>Galliformes</taxon>
        <taxon>Phasianidae</taxon>
        <taxon>Meleagridinae</taxon>
        <taxon>Meleagris</taxon>
    </lineage>
</organism>
<evidence type="ECO:0000313" key="5">
    <source>
        <dbReference type="Ensembl" id="ENSMGAP00000022003.1"/>
    </source>
</evidence>
<keyword evidence="4" id="KW-1133">Transmembrane helix</keyword>
<keyword evidence="4" id="KW-0812">Transmembrane</keyword>
<protein>
    <submittedName>
        <fullName evidence="5">Uncharacterized protein</fullName>
    </submittedName>
</protein>
<name>A0A803XR57_MELGA</name>
<keyword evidence="2" id="KW-0325">Glycoprotein</keyword>
<feature type="compositionally biased region" description="Basic and acidic residues" evidence="3">
    <location>
        <begin position="66"/>
        <end position="78"/>
    </location>
</feature>
<feature type="region of interest" description="Disordered" evidence="3">
    <location>
        <begin position="66"/>
        <end position="94"/>
    </location>
</feature>
<proteinExistence type="predicted"/>
<dbReference type="GeneTree" id="ENSGT00940000171162"/>
<dbReference type="Proteomes" id="UP000001645">
    <property type="component" value="Chromosome 22"/>
</dbReference>
<feature type="region of interest" description="Disordered" evidence="3">
    <location>
        <begin position="124"/>
        <end position="178"/>
    </location>
</feature>
<dbReference type="Ensembl" id="ENSMGAT00000028217.1">
    <property type="protein sequence ID" value="ENSMGAP00000022003.1"/>
    <property type="gene ID" value="ENSMGAG00000021661.1"/>
</dbReference>
<dbReference type="InterPro" id="IPR051755">
    <property type="entry name" value="Ig-like_CS_Receptor"/>
</dbReference>
<feature type="compositionally biased region" description="Polar residues" evidence="3">
    <location>
        <begin position="80"/>
        <end position="94"/>
    </location>
</feature>
<evidence type="ECO:0000256" key="2">
    <source>
        <dbReference type="ARBA" id="ARBA00023180"/>
    </source>
</evidence>
<dbReference type="AlphaFoldDB" id="A0A803XR57"/>
<sequence length="178" mass="19313">MLPDVPLSVCSVTTLTLGLPGPQGHFSHVVPIVESLIYVAVGVVCTVLALLVIAILYLIRTKQSKGKDKETTLHEPEKSSGGTTTQESDPNNLTYADLNFAKEKKKSIRRIIELSQQSEYACIQGSNSSSSSSQPAASNDNLTYADLDMVHLSKAPRRPAPRPEESSSEYASVQIQRQ</sequence>
<evidence type="ECO:0000256" key="3">
    <source>
        <dbReference type="SAM" id="MobiDB-lite"/>
    </source>
</evidence>
<evidence type="ECO:0000256" key="1">
    <source>
        <dbReference type="ARBA" id="ARBA00023157"/>
    </source>
</evidence>
<reference evidence="5" key="3">
    <citation type="submission" date="2025-09" db="UniProtKB">
        <authorList>
            <consortium name="Ensembl"/>
        </authorList>
    </citation>
    <scope>IDENTIFICATION</scope>
</reference>
<keyword evidence="4" id="KW-0472">Membrane</keyword>
<feature type="transmembrane region" description="Helical" evidence="4">
    <location>
        <begin position="36"/>
        <end position="59"/>
    </location>
</feature>
<evidence type="ECO:0000256" key="4">
    <source>
        <dbReference type="SAM" id="Phobius"/>
    </source>
</evidence>
<reference evidence="5 6" key="1">
    <citation type="journal article" date="2010" name="PLoS Biol.">
        <title>Multi-platform next-generation sequencing of the domestic turkey (Meleagris gallopavo): genome assembly and analysis.</title>
        <authorList>
            <person name="Dalloul R.A."/>
            <person name="Long J.A."/>
            <person name="Zimin A.V."/>
            <person name="Aslam L."/>
            <person name="Beal K."/>
            <person name="Blomberg L.A."/>
            <person name="Bouffard P."/>
            <person name="Burt D.W."/>
            <person name="Crasta O."/>
            <person name="Crooijmans R.P."/>
            <person name="Cooper K."/>
            <person name="Coulombe R.A."/>
            <person name="De S."/>
            <person name="Delany M.E."/>
            <person name="Dodgson J.B."/>
            <person name="Dong J.J."/>
            <person name="Evans C."/>
            <person name="Frederickson K.M."/>
            <person name="Flicek P."/>
            <person name="Florea L."/>
            <person name="Folkerts O."/>
            <person name="Groenen M.A."/>
            <person name="Harkins T.T."/>
            <person name="Herrero J."/>
            <person name="Hoffmann S."/>
            <person name="Megens H.J."/>
            <person name="Jiang A."/>
            <person name="de Jong P."/>
            <person name="Kaiser P."/>
            <person name="Kim H."/>
            <person name="Kim K.W."/>
            <person name="Kim S."/>
            <person name="Langenberger D."/>
            <person name="Lee M.K."/>
            <person name="Lee T."/>
            <person name="Mane S."/>
            <person name="Marcais G."/>
            <person name="Marz M."/>
            <person name="McElroy A.P."/>
            <person name="Modise T."/>
            <person name="Nefedov M."/>
            <person name="Notredame C."/>
            <person name="Paton I.R."/>
            <person name="Payne W.S."/>
            <person name="Pertea G."/>
            <person name="Prickett D."/>
            <person name="Puiu D."/>
            <person name="Qioa D."/>
            <person name="Raineri E."/>
            <person name="Ruffier M."/>
            <person name="Salzberg S.L."/>
            <person name="Schatz M.C."/>
            <person name="Scheuring C."/>
            <person name="Schmidt C.J."/>
            <person name="Schroeder S."/>
            <person name="Searle S.M."/>
            <person name="Smith E.J."/>
            <person name="Smith J."/>
            <person name="Sonstegard T.S."/>
            <person name="Stadler P.F."/>
            <person name="Tafer H."/>
            <person name="Tu Z.J."/>
            <person name="Van Tassell C.P."/>
            <person name="Vilella A.J."/>
            <person name="Williams K.P."/>
            <person name="Yorke J.A."/>
            <person name="Zhang L."/>
            <person name="Zhang H.B."/>
            <person name="Zhang X."/>
            <person name="Zhang Y."/>
            <person name="Reed K.M."/>
        </authorList>
    </citation>
    <scope>NUCLEOTIDE SEQUENCE [LARGE SCALE GENOMIC DNA]</scope>
</reference>
<dbReference type="PANTHER" id="PTHR19971">
    <property type="entry name" value="SIGNAL-REGULATORY PROTEIN BETA"/>
    <property type="match status" value="1"/>
</dbReference>
<reference evidence="5" key="2">
    <citation type="submission" date="2025-08" db="UniProtKB">
        <authorList>
            <consortium name="Ensembl"/>
        </authorList>
    </citation>
    <scope>IDENTIFICATION</scope>
</reference>
<keyword evidence="6" id="KW-1185">Reference proteome</keyword>